<accession>A0A8H7PPQ7</accession>
<dbReference type="AlphaFoldDB" id="A0A8H7PPQ7"/>
<keyword evidence="3" id="KW-1185">Reference proteome</keyword>
<dbReference type="OrthoDB" id="10291997at2759"/>
<comment type="caution">
    <text evidence="2">The sequence shown here is derived from an EMBL/GenBank/DDBJ whole genome shotgun (WGS) entry which is preliminary data.</text>
</comment>
<feature type="region of interest" description="Disordered" evidence="1">
    <location>
        <begin position="1"/>
        <end position="38"/>
    </location>
</feature>
<proteinExistence type="predicted"/>
<sequence>MPATKASVAVASTLTKSPRKSDNRSHSSKRGLLAGAVNGPIDRNSGSIPNMSSGSVVTRNYCLMHNLFFLTSWCPKCRTAI</sequence>
<organism evidence="2 3">
    <name type="scientific">Mortierella isabellina</name>
    <name type="common">Filamentous fungus</name>
    <name type="synonym">Umbelopsis isabellina</name>
    <dbReference type="NCBI Taxonomy" id="91625"/>
    <lineage>
        <taxon>Eukaryota</taxon>
        <taxon>Fungi</taxon>
        <taxon>Fungi incertae sedis</taxon>
        <taxon>Mucoromycota</taxon>
        <taxon>Mucoromycotina</taxon>
        <taxon>Umbelopsidomycetes</taxon>
        <taxon>Umbelopsidales</taxon>
        <taxon>Umbelopsidaceae</taxon>
        <taxon>Umbelopsis</taxon>
    </lineage>
</organism>
<name>A0A8H7PPQ7_MORIS</name>
<dbReference type="EMBL" id="JAEPQZ010000008">
    <property type="protein sequence ID" value="KAG2177903.1"/>
    <property type="molecule type" value="Genomic_DNA"/>
</dbReference>
<reference evidence="2" key="1">
    <citation type="submission" date="2020-12" db="EMBL/GenBank/DDBJ databases">
        <title>Metabolic potential, ecology and presence of endohyphal bacteria is reflected in genomic diversity of Mucoromycotina.</title>
        <authorList>
            <person name="Muszewska A."/>
            <person name="Okrasinska A."/>
            <person name="Steczkiewicz K."/>
            <person name="Drgas O."/>
            <person name="Orlowska M."/>
            <person name="Perlinska-Lenart U."/>
            <person name="Aleksandrzak-Piekarczyk T."/>
            <person name="Szatraj K."/>
            <person name="Zielenkiewicz U."/>
            <person name="Pilsyk S."/>
            <person name="Malc E."/>
            <person name="Mieczkowski P."/>
            <person name="Kruszewska J.S."/>
            <person name="Biernat P."/>
            <person name="Pawlowska J."/>
        </authorList>
    </citation>
    <scope>NUCLEOTIDE SEQUENCE</scope>
    <source>
        <strain evidence="2">WA0000067209</strain>
    </source>
</reference>
<evidence type="ECO:0000313" key="3">
    <source>
        <dbReference type="Proteomes" id="UP000654370"/>
    </source>
</evidence>
<dbReference type="Proteomes" id="UP000654370">
    <property type="component" value="Unassembled WGS sequence"/>
</dbReference>
<evidence type="ECO:0000256" key="1">
    <source>
        <dbReference type="SAM" id="MobiDB-lite"/>
    </source>
</evidence>
<gene>
    <name evidence="2" type="ORF">INT43_003150</name>
</gene>
<evidence type="ECO:0000313" key="2">
    <source>
        <dbReference type="EMBL" id="KAG2177903.1"/>
    </source>
</evidence>
<protein>
    <submittedName>
        <fullName evidence="2">Uncharacterized protein</fullName>
    </submittedName>
</protein>